<accession>A0A7T5UIQ3</accession>
<dbReference type="Proteomes" id="UP000595362">
    <property type="component" value="Chromosome"/>
</dbReference>
<keyword evidence="1" id="KW-0732">Signal</keyword>
<sequence length="258" mass="27706">MKKTILTALTSCALLALATPAHAVDTNVSIGVKSKDALFIGESVGAAYVIVRDKRDGDILVEGRTTGHAGKRDLVMAPSTARDAVIIDEDTAHFEFSLDLYEPTPVTVEVSGPYAQMQSLARASADYLLIPGKDYTQGNGIIVEIPGFIVDVMSPPANRKAKFSAEGTLPLQVNVTKLCGCHIDKDSPWPPERYEVEAAIYRGEVLLASLKLDKAEQPGIYGTNLKFEEAGTYRVVVTAFDSKTLEGGMDSTTITLDP</sequence>
<evidence type="ECO:0008006" key="4">
    <source>
        <dbReference type="Google" id="ProtNLM"/>
    </source>
</evidence>
<organism evidence="2 3">
    <name type="scientific">Micavibrio aeruginosavorus</name>
    <dbReference type="NCBI Taxonomy" id="349221"/>
    <lineage>
        <taxon>Bacteria</taxon>
        <taxon>Pseudomonadati</taxon>
        <taxon>Bdellovibrionota</taxon>
        <taxon>Bdellovibrionia</taxon>
        <taxon>Bdellovibrionales</taxon>
        <taxon>Pseudobdellovibrionaceae</taxon>
        <taxon>Micavibrio</taxon>
    </lineage>
</organism>
<name>A0A7T5UIQ3_9BACT</name>
<proteinExistence type="predicted"/>
<evidence type="ECO:0000313" key="2">
    <source>
        <dbReference type="EMBL" id="QQG36933.1"/>
    </source>
</evidence>
<evidence type="ECO:0000256" key="1">
    <source>
        <dbReference type="SAM" id="SignalP"/>
    </source>
</evidence>
<gene>
    <name evidence="2" type="ORF">HYS17_03950</name>
</gene>
<reference evidence="2 3" key="1">
    <citation type="submission" date="2020-07" db="EMBL/GenBank/DDBJ databases">
        <title>Huge and variable diversity of episymbiotic CPR bacteria and DPANN archaea in groundwater ecosystems.</title>
        <authorList>
            <person name="He C.Y."/>
            <person name="Keren R."/>
            <person name="Whittaker M."/>
            <person name="Farag I.F."/>
            <person name="Doudna J."/>
            <person name="Cate J.H.D."/>
            <person name="Banfield J.F."/>
        </authorList>
    </citation>
    <scope>NUCLEOTIDE SEQUENCE [LARGE SCALE GENOMIC DNA]</scope>
    <source>
        <strain evidence="2">NC_groundwater_70_Ag_B-0.1um_54_66</strain>
    </source>
</reference>
<feature type="signal peptide" evidence="1">
    <location>
        <begin position="1"/>
        <end position="23"/>
    </location>
</feature>
<feature type="chain" id="PRO_5032618946" description="DUF4198 domain-containing protein" evidence="1">
    <location>
        <begin position="24"/>
        <end position="258"/>
    </location>
</feature>
<dbReference type="EMBL" id="CP066681">
    <property type="protein sequence ID" value="QQG36933.1"/>
    <property type="molecule type" value="Genomic_DNA"/>
</dbReference>
<protein>
    <recommendedName>
        <fullName evidence="4">DUF4198 domain-containing protein</fullName>
    </recommendedName>
</protein>
<dbReference type="AlphaFoldDB" id="A0A7T5UIQ3"/>
<evidence type="ECO:0000313" key="3">
    <source>
        <dbReference type="Proteomes" id="UP000595362"/>
    </source>
</evidence>